<evidence type="ECO:0000313" key="3">
    <source>
        <dbReference type="Proteomes" id="UP001374579"/>
    </source>
</evidence>
<gene>
    <name evidence="2" type="ORF">V1264_024851</name>
</gene>
<keyword evidence="1" id="KW-0732">Signal</keyword>
<comment type="caution">
    <text evidence="2">The sequence shown here is derived from an EMBL/GenBank/DDBJ whole genome shotgun (WGS) entry which is preliminary data.</text>
</comment>
<protein>
    <submittedName>
        <fullName evidence="2">Uncharacterized protein</fullName>
    </submittedName>
</protein>
<dbReference type="AlphaFoldDB" id="A0AAN9AL27"/>
<reference evidence="2 3" key="1">
    <citation type="submission" date="2024-02" db="EMBL/GenBank/DDBJ databases">
        <title>Chromosome-scale genome assembly of the rough periwinkle Littorina saxatilis.</title>
        <authorList>
            <person name="De Jode A."/>
            <person name="Faria R."/>
            <person name="Formenti G."/>
            <person name="Sims Y."/>
            <person name="Smith T.P."/>
            <person name="Tracey A."/>
            <person name="Wood J.M.D."/>
            <person name="Zagrodzka Z.B."/>
            <person name="Johannesson K."/>
            <person name="Butlin R.K."/>
            <person name="Leder E.H."/>
        </authorList>
    </citation>
    <scope>NUCLEOTIDE SEQUENCE [LARGE SCALE GENOMIC DNA]</scope>
    <source>
        <strain evidence="2">Snail1</strain>
        <tissue evidence="2">Muscle</tissue>
    </source>
</reference>
<feature type="chain" id="PRO_5043008973" evidence="1">
    <location>
        <begin position="21"/>
        <end position="203"/>
    </location>
</feature>
<evidence type="ECO:0000256" key="1">
    <source>
        <dbReference type="SAM" id="SignalP"/>
    </source>
</evidence>
<accession>A0AAN9AL27</accession>
<keyword evidence="3" id="KW-1185">Reference proteome</keyword>
<proteinExistence type="predicted"/>
<feature type="signal peptide" evidence="1">
    <location>
        <begin position="1"/>
        <end position="20"/>
    </location>
</feature>
<dbReference type="Proteomes" id="UP001374579">
    <property type="component" value="Unassembled WGS sequence"/>
</dbReference>
<name>A0AAN9AL27_9CAEN</name>
<organism evidence="2 3">
    <name type="scientific">Littorina saxatilis</name>
    <dbReference type="NCBI Taxonomy" id="31220"/>
    <lineage>
        <taxon>Eukaryota</taxon>
        <taxon>Metazoa</taxon>
        <taxon>Spiralia</taxon>
        <taxon>Lophotrochozoa</taxon>
        <taxon>Mollusca</taxon>
        <taxon>Gastropoda</taxon>
        <taxon>Caenogastropoda</taxon>
        <taxon>Littorinimorpha</taxon>
        <taxon>Littorinoidea</taxon>
        <taxon>Littorinidae</taxon>
        <taxon>Littorina</taxon>
    </lineage>
</organism>
<sequence>MLKVLVSVFLVLVLTSGSLAGRRGKWKGRRGCGRSEERVGQHFKWTVTGLDSDDLRVSYGEGAFAPVNSTVVHKYPLDRGQRALGVVPAKIFYDFSGPDPVAVLKMGKRGTGACIVVSADVDTYDELITVMQERNMSNTDMPTEEEAVRLTATLTTDDLQFSDTVRDLCSKDKCGRTVEPVYYVTELAAGQSLCWGIGGGGGR</sequence>
<evidence type="ECO:0000313" key="2">
    <source>
        <dbReference type="EMBL" id="KAK7088933.1"/>
    </source>
</evidence>
<dbReference type="EMBL" id="JBAMIC010003633">
    <property type="protein sequence ID" value="KAK7088933.1"/>
    <property type="molecule type" value="Genomic_DNA"/>
</dbReference>